<gene>
    <name evidence="3" type="ORF">RSE6_09520</name>
</gene>
<evidence type="ECO:0000313" key="4">
    <source>
        <dbReference type="Proteomes" id="UP000177625"/>
    </source>
</evidence>
<evidence type="ECO:0000313" key="3">
    <source>
        <dbReference type="EMBL" id="CZT48772.1"/>
    </source>
</evidence>
<keyword evidence="4" id="KW-1185">Reference proteome</keyword>
<keyword evidence="2" id="KW-1133">Transmembrane helix</keyword>
<feature type="transmembrane region" description="Helical" evidence="2">
    <location>
        <begin position="12"/>
        <end position="27"/>
    </location>
</feature>
<feature type="compositionally biased region" description="Low complexity" evidence="1">
    <location>
        <begin position="132"/>
        <end position="143"/>
    </location>
</feature>
<evidence type="ECO:0000256" key="1">
    <source>
        <dbReference type="SAM" id="MobiDB-lite"/>
    </source>
</evidence>
<evidence type="ECO:0000256" key="2">
    <source>
        <dbReference type="SAM" id="Phobius"/>
    </source>
</evidence>
<sequence>MTSDPQAYDPAPPIAIYMILLLDLLPAKRMQKLMGKYDPRGKQTTVDSSKRRGNTGSKKCGCQMRVVLLKDRASEQWEVRVLEAAHNHAASIAFTAHPAHRIASIPAETRATISSLAKAGLPNAQILSALRESSSSSTPLLSKDISKRGPAMHCT</sequence>
<dbReference type="AlphaFoldDB" id="A0A1E1MI56"/>
<proteinExistence type="predicted"/>
<accession>A0A1E1MI56</accession>
<dbReference type="EMBL" id="FJVC01000348">
    <property type="protein sequence ID" value="CZT48772.1"/>
    <property type="molecule type" value="Genomic_DNA"/>
</dbReference>
<reference evidence="4" key="1">
    <citation type="submission" date="2016-03" db="EMBL/GenBank/DDBJ databases">
        <authorList>
            <person name="Guldener U."/>
        </authorList>
    </citation>
    <scope>NUCLEOTIDE SEQUENCE [LARGE SCALE GENOMIC DNA]</scope>
</reference>
<feature type="region of interest" description="Disordered" evidence="1">
    <location>
        <begin position="36"/>
        <end position="58"/>
    </location>
</feature>
<protein>
    <recommendedName>
        <fullName evidence="5">FAR1 domain-containing protein</fullName>
    </recommendedName>
</protein>
<feature type="region of interest" description="Disordered" evidence="1">
    <location>
        <begin position="132"/>
        <end position="155"/>
    </location>
</feature>
<name>A0A1E1MI56_RHYSE</name>
<dbReference type="Proteomes" id="UP000177625">
    <property type="component" value="Unassembled WGS sequence"/>
</dbReference>
<evidence type="ECO:0008006" key="5">
    <source>
        <dbReference type="Google" id="ProtNLM"/>
    </source>
</evidence>
<keyword evidence="2" id="KW-0472">Membrane</keyword>
<keyword evidence="2" id="KW-0812">Transmembrane</keyword>
<organism evidence="3 4">
    <name type="scientific">Rhynchosporium secalis</name>
    <name type="common">Barley scald fungus</name>
    <dbReference type="NCBI Taxonomy" id="38038"/>
    <lineage>
        <taxon>Eukaryota</taxon>
        <taxon>Fungi</taxon>
        <taxon>Dikarya</taxon>
        <taxon>Ascomycota</taxon>
        <taxon>Pezizomycotina</taxon>
        <taxon>Leotiomycetes</taxon>
        <taxon>Helotiales</taxon>
        <taxon>Ploettnerulaceae</taxon>
        <taxon>Rhynchosporium</taxon>
    </lineage>
</organism>